<evidence type="ECO:0000259" key="15">
    <source>
        <dbReference type="Pfam" id="PF12367"/>
    </source>
</evidence>
<comment type="cofactor">
    <cofactor evidence="3">
        <name>[4Fe-4S] cluster</name>
        <dbReference type="ChEBI" id="CHEBI:49883"/>
    </cofactor>
</comment>
<dbReference type="GO" id="GO:0051536">
    <property type="term" value="F:iron-sulfur cluster binding"/>
    <property type="evidence" value="ECO:0007669"/>
    <property type="project" value="UniProtKB-KW"/>
</dbReference>
<dbReference type="OrthoDB" id="30755at2157"/>
<evidence type="ECO:0000256" key="3">
    <source>
        <dbReference type="ARBA" id="ARBA00001966"/>
    </source>
</evidence>
<keyword evidence="11" id="KW-0411">Iron-sulfur</keyword>
<evidence type="ECO:0000256" key="8">
    <source>
        <dbReference type="ARBA" id="ARBA00022842"/>
    </source>
</evidence>
<dbReference type="EC" id="1.2.7.11" evidence="6"/>
<evidence type="ECO:0000256" key="1">
    <source>
        <dbReference type="ARBA" id="ARBA00001946"/>
    </source>
</evidence>
<dbReference type="EMBL" id="AP018930">
    <property type="protein sequence ID" value="BBG27463.1"/>
    <property type="molecule type" value="Genomic_DNA"/>
</dbReference>
<organism evidence="16 18">
    <name type="scientific">Sulfuracidifex tepidarius</name>
    <dbReference type="NCBI Taxonomy" id="1294262"/>
    <lineage>
        <taxon>Archaea</taxon>
        <taxon>Thermoproteota</taxon>
        <taxon>Thermoprotei</taxon>
        <taxon>Sulfolobales</taxon>
        <taxon>Sulfolobaceae</taxon>
        <taxon>Sulfuracidifex</taxon>
    </lineage>
</organism>
<dbReference type="PANTHER" id="PTHR48084">
    <property type="entry name" value="2-OXOGLUTARATE OXIDOREDUCTASE SUBUNIT KORB-RELATED"/>
    <property type="match status" value="1"/>
</dbReference>
<evidence type="ECO:0000313" key="18">
    <source>
        <dbReference type="Proteomes" id="UP000322983"/>
    </source>
</evidence>
<keyword evidence="18" id="KW-1185">Reference proteome</keyword>
<keyword evidence="12" id="KW-0786">Thiamine pyrophosphate</keyword>
<dbReference type="NCBIfam" id="TIGR02177">
    <property type="entry name" value="PorB_KorB"/>
    <property type="match status" value="1"/>
</dbReference>
<evidence type="ECO:0000256" key="11">
    <source>
        <dbReference type="ARBA" id="ARBA00023014"/>
    </source>
</evidence>
<gene>
    <name evidence="16" type="ORF">IC006_2009</name>
    <name evidence="17" type="ORF">IC007_2017</name>
</gene>
<comment type="subunit">
    <text evidence="5">Heterodimer composed of an alpha and a beta subunit.</text>
</comment>
<evidence type="ECO:0000259" key="14">
    <source>
        <dbReference type="Pfam" id="PF02775"/>
    </source>
</evidence>
<dbReference type="SUPFAM" id="SSF52518">
    <property type="entry name" value="Thiamin diphosphate-binding fold (THDP-binding)"/>
    <property type="match status" value="1"/>
</dbReference>
<dbReference type="Proteomes" id="UP000322983">
    <property type="component" value="Chromosome"/>
</dbReference>
<dbReference type="GO" id="GO:0019164">
    <property type="term" value="F:pyruvate synthase activity"/>
    <property type="evidence" value="ECO:0007669"/>
    <property type="project" value="UniProtKB-ARBA"/>
</dbReference>
<dbReference type="InterPro" id="IPR053399">
    <property type="entry name" value="2-oxoacid:Fd_oxidored_beta"/>
</dbReference>
<dbReference type="InterPro" id="IPR011766">
    <property type="entry name" value="TPP_enzyme_TPP-bd"/>
</dbReference>
<dbReference type="InterPro" id="IPR051457">
    <property type="entry name" value="2-oxoacid:Fd_oxidoreductase"/>
</dbReference>
<evidence type="ECO:0000256" key="2">
    <source>
        <dbReference type="ARBA" id="ARBA00001964"/>
    </source>
</evidence>
<dbReference type="GO" id="GO:0047553">
    <property type="term" value="F:2-oxoglutarate synthase activity"/>
    <property type="evidence" value="ECO:0007669"/>
    <property type="project" value="UniProtKB-ARBA"/>
</dbReference>
<dbReference type="KEGG" id="step:IC006_2009"/>
<dbReference type="Gene3D" id="3.40.50.970">
    <property type="match status" value="1"/>
</dbReference>
<proteinExistence type="predicted"/>
<name>A0A510DWV9_9CREN</name>
<feature type="domain" description="Thiamine pyrophosphate enzyme TPP-binding" evidence="14">
    <location>
        <begin position="44"/>
        <end position="193"/>
    </location>
</feature>
<keyword evidence="9" id="KW-0560">Oxidoreductase</keyword>
<dbReference type="NCBIfam" id="NF041171">
    <property type="entry name" value="Oxoac_fdxbeta_Archa"/>
    <property type="match status" value="1"/>
</dbReference>
<evidence type="ECO:0000256" key="12">
    <source>
        <dbReference type="ARBA" id="ARBA00023052"/>
    </source>
</evidence>
<evidence type="ECO:0000313" key="16">
    <source>
        <dbReference type="EMBL" id="BBG24675.1"/>
    </source>
</evidence>
<keyword evidence="10" id="KW-0408">Iron</keyword>
<reference evidence="19" key="1">
    <citation type="submission" date="2018-09" db="EMBL/GenBank/DDBJ databases">
        <title>Complete Genome Sequencing of Sulfolobus sp. JCM 16834.</title>
        <authorList>
            <person name="Kato S."/>
            <person name="Itoh T."/>
            <person name="Ohkuma M."/>
        </authorList>
    </citation>
    <scope>NUCLEOTIDE SEQUENCE [LARGE SCALE GENOMIC DNA]</scope>
    <source>
        <strain evidence="19">IC-007</strain>
    </source>
</reference>
<dbReference type="Proteomes" id="UP000325030">
    <property type="component" value="Chromosome"/>
</dbReference>
<dbReference type="CDD" id="cd03375">
    <property type="entry name" value="TPP_OGFOR"/>
    <property type="match status" value="1"/>
</dbReference>
<protein>
    <recommendedName>
        <fullName evidence="6">2-oxoacid oxidoreductase (ferredoxin)</fullName>
        <ecNumber evidence="6">1.2.7.11</ecNumber>
    </recommendedName>
</protein>
<reference evidence="16 18" key="2">
    <citation type="journal article" date="2020" name="Int. J. Syst. Evol. Microbiol.">
        <title>Sulfuracidifex tepidarius gen. nov., sp. nov. and transfer of Sulfolobus metallicus Huber and Stetter 1992 to the genus Sulfuracidifex as Sulfuracidifex metallicus comb. nov.</title>
        <authorList>
            <person name="Itoh T."/>
            <person name="Miura T."/>
            <person name="Sakai H.D."/>
            <person name="Kato S."/>
            <person name="Ohkuma M."/>
            <person name="Takashina T."/>
        </authorList>
    </citation>
    <scope>NUCLEOTIDE SEQUENCE [LARGE SCALE GENOMIC DNA]</scope>
    <source>
        <strain evidence="16 18">IC-006</strain>
        <strain evidence="17">IC-007</strain>
    </source>
</reference>
<evidence type="ECO:0000256" key="7">
    <source>
        <dbReference type="ARBA" id="ARBA00022723"/>
    </source>
</evidence>
<dbReference type="InterPro" id="IPR032686">
    <property type="entry name" value="PFO_beta_C"/>
</dbReference>
<sequence>MQEHKVEWSDWCPGCGNFGILSAEQQAITELGLDPKKIVLVSGIGCSGKTPHFMRLPISGVHTLHGRAMAFATGIKLSNPQLKVIVNAGDGDQLGIGAGHFVNSGRRNIDMTLIIHDNGVYGLTKGQASPTLKLGLKTKSLPKPNINESINPLAVALASGYTFVARGYAYDVKHLKELIKAAITHKGLALIDVLQPCPTYNDLFTKEYYDKRVYRLEDVKSWNPVVSKKEEVDEKMAMALEKSLEWGDRIPIGIFYKNELVSTYEERITERSPSYIDNLPSQEVIEDNGRPTTLIEEILKEKEIK</sequence>
<accession>A0A510DWV9</accession>
<dbReference type="GO" id="GO:0030976">
    <property type="term" value="F:thiamine pyrophosphate binding"/>
    <property type="evidence" value="ECO:0007669"/>
    <property type="project" value="InterPro"/>
</dbReference>
<comment type="function">
    <text evidence="4">Catalyzes the coenzyme A-dependent oxidative decarboxylation of different 2-oxoacids such as 2-oxoglutarate, pyruvate and 2-oxobutyrate to form their CoA derivatives.</text>
</comment>
<keyword evidence="7" id="KW-0479">Metal-binding</keyword>
<evidence type="ECO:0000256" key="6">
    <source>
        <dbReference type="ARBA" id="ARBA00012691"/>
    </source>
</evidence>
<evidence type="ECO:0000256" key="4">
    <source>
        <dbReference type="ARBA" id="ARBA00003908"/>
    </source>
</evidence>
<dbReference type="InterPro" id="IPR029061">
    <property type="entry name" value="THDP-binding"/>
</dbReference>
<dbReference type="GeneID" id="41718351"/>
<dbReference type="GO" id="GO:0046872">
    <property type="term" value="F:metal ion binding"/>
    <property type="evidence" value="ECO:0007669"/>
    <property type="project" value="UniProtKB-KW"/>
</dbReference>
<keyword evidence="8" id="KW-0460">Magnesium</keyword>
<dbReference type="STRING" id="1294262.GCA_001316085_01680"/>
<evidence type="ECO:0000256" key="13">
    <source>
        <dbReference type="ARBA" id="ARBA00048893"/>
    </source>
</evidence>
<comment type="cofactor">
    <cofactor evidence="1">
        <name>Mg(2+)</name>
        <dbReference type="ChEBI" id="CHEBI:18420"/>
    </cofactor>
</comment>
<dbReference type="RefSeq" id="WP_054845955.1">
    <property type="nucleotide sequence ID" value="NZ_AP018929.1"/>
</dbReference>
<dbReference type="Pfam" id="PF12367">
    <property type="entry name" value="PFO_beta_C"/>
    <property type="match status" value="1"/>
</dbReference>
<dbReference type="InterPro" id="IPR011896">
    <property type="entry name" value="OFOB"/>
</dbReference>
<evidence type="ECO:0000256" key="9">
    <source>
        <dbReference type="ARBA" id="ARBA00023002"/>
    </source>
</evidence>
<evidence type="ECO:0000313" key="17">
    <source>
        <dbReference type="EMBL" id="BBG27463.1"/>
    </source>
</evidence>
<dbReference type="AlphaFoldDB" id="A0A510DWV9"/>
<accession>A0A510E4K8</accession>
<comment type="cofactor">
    <cofactor evidence="2">
        <name>thiamine diphosphate</name>
        <dbReference type="ChEBI" id="CHEBI:58937"/>
    </cofactor>
</comment>
<dbReference type="FunFam" id="3.40.50.970:FF:000049">
    <property type="entry name" value="2-oxoglutarate ferredoxin oxidoreductase subunit beta"/>
    <property type="match status" value="1"/>
</dbReference>
<comment type="catalytic activity">
    <reaction evidence="13">
        <text>a 2-oxocarboxylate + 2 oxidized [2Fe-2S]-[ferredoxin] + CoA = an acyl-CoA + 2 reduced [2Fe-2S]-[ferredoxin] + CO2 + H(+)</text>
        <dbReference type="Rhea" id="RHEA:42316"/>
        <dbReference type="Rhea" id="RHEA-COMP:10000"/>
        <dbReference type="Rhea" id="RHEA-COMP:10001"/>
        <dbReference type="ChEBI" id="CHEBI:15378"/>
        <dbReference type="ChEBI" id="CHEBI:16526"/>
        <dbReference type="ChEBI" id="CHEBI:33737"/>
        <dbReference type="ChEBI" id="CHEBI:33738"/>
        <dbReference type="ChEBI" id="CHEBI:35179"/>
        <dbReference type="ChEBI" id="CHEBI:57287"/>
        <dbReference type="ChEBI" id="CHEBI:58342"/>
        <dbReference type="EC" id="1.2.7.11"/>
    </reaction>
</comment>
<evidence type="ECO:0000256" key="5">
    <source>
        <dbReference type="ARBA" id="ARBA00011631"/>
    </source>
</evidence>
<dbReference type="EMBL" id="AP018929">
    <property type="protein sequence ID" value="BBG24675.1"/>
    <property type="molecule type" value="Genomic_DNA"/>
</dbReference>
<feature type="domain" description="Pyruvate ferredoxin oxidoreductase beta subunit C-terminal" evidence="15">
    <location>
        <begin position="197"/>
        <end position="270"/>
    </location>
</feature>
<dbReference type="Pfam" id="PF02775">
    <property type="entry name" value="TPP_enzyme_C"/>
    <property type="match status" value="1"/>
</dbReference>
<evidence type="ECO:0000313" key="19">
    <source>
        <dbReference type="Proteomes" id="UP000325030"/>
    </source>
</evidence>
<dbReference type="PANTHER" id="PTHR48084:SF2">
    <property type="entry name" value="PYRUVATE FERREDOXIN_FLAVODOXIN OXIDOREDUCTASE, BETA SUBUNIT"/>
    <property type="match status" value="1"/>
</dbReference>
<evidence type="ECO:0000256" key="10">
    <source>
        <dbReference type="ARBA" id="ARBA00023004"/>
    </source>
</evidence>
<dbReference type="GO" id="GO:0018491">
    <property type="term" value="F:2-oxobutyrate synthase activity"/>
    <property type="evidence" value="ECO:0007669"/>
    <property type="project" value="UniProtKB-ARBA"/>
</dbReference>